<name>A0ABU7XU92_9FLAO</name>
<dbReference type="Gene3D" id="1.50.10.10">
    <property type="match status" value="1"/>
</dbReference>
<sequence length="881" mass="100853">MKLKHALLLLFTISILNNCRNPEVAENKKESPVDGKWAYQMVDPSIDDPEKPWSYSPKPTLVIGTPFSPSPVQVTYDGAIYTGEAELAFFYGETLNPITARQRTFFKGWIPIVQNSWQDDGLLYETEIFGTNVKGLEKTNSLQFAKVTVTNISDQSKEATVAAASRTSGLDHRYRGAVACPPDTKYVMNDNVFTRDGQLIYNYEKGETLYAVPDKTYRAPFTAADYQITQRAEVGVTKYNATLKSGEKAAWVFKMPRVPVPVKNTTAITAIKNADYNAYRKETISFWEGLVEKKVTFSIPEERVDHAYRAAMVHLILATREEEGRKRQGSGLPYDGLFLNDYSDMRLAYDVLGLYDYVNVNTPWLIEQQTESGMFIDKSLSHGQEILASHGQALFSMAHHYTMSQDKAYIKAAYPSIKKGVEWIENEHKTHENGLLRTSTPYDNEMIKGYYTSHNLWGILGLRSAINVARSLNKQEDVANWAALHETYLTAIKKAVKTSTKEGHYLPPGLYDYMIGEDARAGFKEYRTNQDWENMLLLYPTELLETKDPIVMGTLETIRKSKYREGVMTYRNGMHLHQYITYNQAQQYMAAGYYKRALTDFYHIMLHNGSVHEGFENLVDPWEDRDPDPSPSPHAWAAAKTVVFTRNMLVREYGGQAGLDPKERNLYLFSLLSPEWAKEGQYVEIKNAVTEMGDISAKIDFNSTGAEIVVQSNFHQFPQYIAIPTPYFKTFESFESNAKNYFEKDGMLYFSSEVSQITIKWKDKNLEEEYNYQDILKAYRSEPNIQWKGYDGLGSPKPAMQLMDGEAGELIAIEGEEGYLLDDEKNYPAEHLSFKLVEKTFKKEYKRRFEEYLKAGEKAIDVTPLKILTPEERKQLFEKKK</sequence>
<reference evidence="1 2" key="1">
    <citation type="submission" date="2022-09" db="EMBL/GenBank/DDBJ databases">
        <title>Genome sequencing of Flavivirga sp. MEBiC05379.</title>
        <authorList>
            <person name="Oh H.-M."/>
            <person name="Kwon K.K."/>
            <person name="Park M.J."/>
            <person name="Yang S.-H."/>
        </authorList>
    </citation>
    <scope>NUCLEOTIDE SEQUENCE [LARGE SCALE GENOMIC DNA]</scope>
    <source>
        <strain evidence="1 2">MEBiC05379</strain>
    </source>
</reference>
<keyword evidence="2" id="KW-1185">Reference proteome</keyword>
<gene>
    <name evidence="1" type="ORF">N1F79_12480</name>
</gene>
<dbReference type="InterPro" id="IPR008928">
    <property type="entry name" value="6-hairpin_glycosidase_sf"/>
</dbReference>
<comment type="caution">
    <text evidence="1">The sequence shown here is derived from an EMBL/GenBank/DDBJ whole genome shotgun (WGS) entry which is preliminary data.</text>
</comment>
<evidence type="ECO:0000313" key="2">
    <source>
        <dbReference type="Proteomes" id="UP001337305"/>
    </source>
</evidence>
<dbReference type="SUPFAM" id="SSF48208">
    <property type="entry name" value="Six-hairpin glycosidases"/>
    <property type="match status" value="1"/>
</dbReference>
<dbReference type="InterPro" id="IPR012341">
    <property type="entry name" value="6hp_glycosidase-like_sf"/>
</dbReference>
<protein>
    <submittedName>
        <fullName evidence="1">Uncharacterized protein</fullName>
    </submittedName>
</protein>
<dbReference type="RefSeq" id="WP_303306290.1">
    <property type="nucleotide sequence ID" value="NZ_JAODOP010000004.1"/>
</dbReference>
<evidence type="ECO:0000313" key="1">
    <source>
        <dbReference type="EMBL" id="MEF3833951.1"/>
    </source>
</evidence>
<proteinExistence type="predicted"/>
<accession>A0ABU7XU92</accession>
<organism evidence="1 2">
    <name type="scientific">Flavivirga spongiicola</name>
    <dbReference type="NCBI Taxonomy" id="421621"/>
    <lineage>
        <taxon>Bacteria</taxon>
        <taxon>Pseudomonadati</taxon>
        <taxon>Bacteroidota</taxon>
        <taxon>Flavobacteriia</taxon>
        <taxon>Flavobacteriales</taxon>
        <taxon>Flavobacteriaceae</taxon>
        <taxon>Flavivirga</taxon>
    </lineage>
</organism>
<dbReference type="EMBL" id="JAODOP010000004">
    <property type="protein sequence ID" value="MEF3833951.1"/>
    <property type="molecule type" value="Genomic_DNA"/>
</dbReference>
<dbReference type="Proteomes" id="UP001337305">
    <property type="component" value="Unassembled WGS sequence"/>
</dbReference>